<dbReference type="Proteomes" id="UP000248021">
    <property type="component" value="Unassembled WGS sequence"/>
</dbReference>
<protein>
    <submittedName>
        <fullName evidence="1">Uncharacterized protein</fullName>
    </submittedName>
</protein>
<keyword evidence="2" id="KW-1185">Reference proteome</keyword>
<proteinExistence type="predicted"/>
<evidence type="ECO:0000313" key="2">
    <source>
        <dbReference type="Proteomes" id="UP000248021"/>
    </source>
</evidence>
<organism evidence="1 2">
    <name type="scientific">Chelatococcus asaccharovorans</name>
    <dbReference type="NCBI Taxonomy" id="28210"/>
    <lineage>
        <taxon>Bacteria</taxon>
        <taxon>Pseudomonadati</taxon>
        <taxon>Pseudomonadota</taxon>
        <taxon>Alphaproteobacteria</taxon>
        <taxon>Hyphomicrobiales</taxon>
        <taxon>Chelatococcaceae</taxon>
        <taxon>Chelatococcus</taxon>
    </lineage>
</organism>
<reference evidence="1 2" key="1">
    <citation type="submission" date="2018-05" db="EMBL/GenBank/DDBJ databases">
        <title>Genomic Encyclopedia of Type Strains, Phase IV (KMG-IV): sequencing the most valuable type-strain genomes for metagenomic binning, comparative biology and taxonomic classification.</title>
        <authorList>
            <person name="Goeker M."/>
        </authorList>
    </citation>
    <scope>NUCLEOTIDE SEQUENCE [LARGE SCALE GENOMIC DNA]</scope>
    <source>
        <strain evidence="1 2">DSM 6462</strain>
    </source>
</reference>
<evidence type="ECO:0000313" key="1">
    <source>
        <dbReference type="EMBL" id="PXW52504.1"/>
    </source>
</evidence>
<gene>
    <name evidence="1" type="ORF">C7450_11678</name>
</gene>
<name>A0A2V3TVY8_9HYPH</name>
<accession>A0A2V3TVY8</accession>
<comment type="caution">
    <text evidence="1">The sequence shown here is derived from an EMBL/GenBank/DDBJ whole genome shotgun (WGS) entry which is preliminary data.</text>
</comment>
<dbReference type="AlphaFoldDB" id="A0A2V3TVY8"/>
<sequence length="64" mass="6819">MLAAGLHACLRNDPHRLIGIDLIPSASKTSLVRVAVRIKSSNASLADRLLSVAYMAWMNAGTLS</sequence>
<dbReference type="EMBL" id="QJJK01000016">
    <property type="protein sequence ID" value="PXW52504.1"/>
    <property type="molecule type" value="Genomic_DNA"/>
</dbReference>